<name>A0ACB8SQQ7_9AGAM</name>
<dbReference type="Proteomes" id="UP000814140">
    <property type="component" value="Unassembled WGS sequence"/>
</dbReference>
<keyword evidence="2" id="KW-1185">Reference proteome</keyword>
<sequence>MSIRCLNGAGRQTKDHSYDLEKGLPRTKSTRTVPIPVPSSRHTGHSIPSSKRIRRLNHVSCPKFASSMISKGENGSDPRRRLRIRGWRQNEVTDKQEIDTPNCDTNICVGVRRNWEKFVVRGRKLVRQQSGLTFSRSRSRGRSMDPVVDARLPGPLRQPLQLESFIESPPRYTVYTLGSRVLCWDTRLEAGSEVPRSVIRGTNRPSHAFVGTCASRSLPIAFDGGLERLDL</sequence>
<protein>
    <submittedName>
        <fullName evidence="1">Uncharacterized protein</fullName>
    </submittedName>
</protein>
<evidence type="ECO:0000313" key="1">
    <source>
        <dbReference type="EMBL" id="KAI0058547.1"/>
    </source>
</evidence>
<proteinExistence type="predicted"/>
<reference evidence="1" key="2">
    <citation type="journal article" date="2022" name="New Phytol.">
        <title>Evolutionary transition to the ectomycorrhizal habit in the genomes of a hyperdiverse lineage of mushroom-forming fungi.</title>
        <authorList>
            <person name="Looney B."/>
            <person name="Miyauchi S."/>
            <person name="Morin E."/>
            <person name="Drula E."/>
            <person name="Courty P.E."/>
            <person name="Kohler A."/>
            <person name="Kuo A."/>
            <person name="LaButti K."/>
            <person name="Pangilinan J."/>
            <person name="Lipzen A."/>
            <person name="Riley R."/>
            <person name="Andreopoulos W."/>
            <person name="He G."/>
            <person name="Johnson J."/>
            <person name="Nolan M."/>
            <person name="Tritt A."/>
            <person name="Barry K.W."/>
            <person name="Grigoriev I.V."/>
            <person name="Nagy L.G."/>
            <person name="Hibbett D."/>
            <person name="Henrissat B."/>
            <person name="Matheny P.B."/>
            <person name="Labbe J."/>
            <person name="Martin F.M."/>
        </authorList>
    </citation>
    <scope>NUCLEOTIDE SEQUENCE</scope>
    <source>
        <strain evidence="1">HHB10654</strain>
    </source>
</reference>
<accession>A0ACB8SQQ7</accession>
<evidence type="ECO:0000313" key="2">
    <source>
        <dbReference type="Proteomes" id="UP000814140"/>
    </source>
</evidence>
<organism evidence="1 2">
    <name type="scientific">Artomyces pyxidatus</name>
    <dbReference type="NCBI Taxonomy" id="48021"/>
    <lineage>
        <taxon>Eukaryota</taxon>
        <taxon>Fungi</taxon>
        <taxon>Dikarya</taxon>
        <taxon>Basidiomycota</taxon>
        <taxon>Agaricomycotina</taxon>
        <taxon>Agaricomycetes</taxon>
        <taxon>Russulales</taxon>
        <taxon>Auriscalpiaceae</taxon>
        <taxon>Artomyces</taxon>
    </lineage>
</organism>
<gene>
    <name evidence="1" type="ORF">BV25DRAFT_1229188</name>
</gene>
<reference evidence="1" key="1">
    <citation type="submission" date="2021-03" db="EMBL/GenBank/DDBJ databases">
        <authorList>
            <consortium name="DOE Joint Genome Institute"/>
            <person name="Ahrendt S."/>
            <person name="Looney B.P."/>
            <person name="Miyauchi S."/>
            <person name="Morin E."/>
            <person name="Drula E."/>
            <person name="Courty P.E."/>
            <person name="Chicoki N."/>
            <person name="Fauchery L."/>
            <person name="Kohler A."/>
            <person name="Kuo A."/>
            <person name="Labutti K."/>
            <person name="Pangilinan J."/>
            <person name="Lipzen A."/>
            <person name="Riley R."/>
            <person name="Andreopoulos W."/>
            <person name="He G."/>
            <person name="Johnson J."/>
            <person name="Barry K.W."/>
            <person name="Grigoriev I.V."/>
            <person name="Nagy L."/>
            <person name="Hibbett D."/>
            <person name="Henrissat B."/>
            <person name="Matheny P.B."/>
            <person name="Labbe J."/>
            <person name="Martin F."/>
        </authorList>
    </citation>
    <scope>NUCLEOTIDE SEQUENCE</scope>
    <source>
        <strain evidence="1">HHB10654</strain>
    </source>
</reference>
<comment type="caution">
    <text evidence="1">The sequence shown here is derived from an EMBL/GenBank/DDBJ whole genome shotgun (WGS) entry which is preliminary data.</text>
</comment>
<dbReference type="EMBL" id="MU277234">
    <property type="protein sequence ID" value="KAI0058547.1"/>
    <property type="molecule type" value="Genomic_DNA"/>
</dbReference>